<dbReference type="GO" id="GO:0008289">
    <property type="term" value="F:lipid binding"/>
    <property type="evidence" value="ECO:0007669"/>
    <property type="project" value="TreeGrafter"/>
</dbReference>
<dbReference type="GO" id="GO:0097320">
    <property type="term" value="P:plasma membrane tubulation"/>
    <property type="evidence" value="ECO:0007669"/>
    <property type="project" value="TreeGrafter"/>
</dbReference>
<dbReference type="PRINTS" id="PR00499">
    <property type="entry name" value="P67PHOX"/>
</dbReference>
<dbReference type="InterPro" id="IPR046982">
    <property type="entry name" value="BIN3/RVS161-like"/>
</dbReference>
<dbReference type="Gene3D" id="2.30.30.40">
    <property type="entry name" value="SH3 Domains"/>
    <property type="match status" value="1"/>
</dbReference>
<reference evidence="7 8" key="1">
    <citation type="submission" date="2016-10" db="EMBL/GenBank/DDBJ databases">
        <title>Genome sequence of the basidiomycete white-rot fungus Trametes pubescens.</title>
        <authorList>
            <person name="Makela M.R."/>
            <person name="Granchi Z."/>
            <person name="Peng M."/>
            <person name="De Vries R.P."/>
            <person name="Grigoriev I."/>
            <person name="Riley R."/>
            <person name="Hilden K."/>
        </authorList>
    </citation>
    <scope>NUCLEOTIDE SEQUENCE [LARGE SCALE GENOMIC DNA]</scope>
    <source>
        <strain evidence="7 8">FBCC735</strain>
    </source>
</reference>
<keyword evidence="2 4" id="KW-0728">SH3 domain</keyword>
<comment type="subcellular location">
    <subcellularLocation>
        <location evidence="1">Cytoplasm</location>
    </subcellularLocation>
</comment>
<dbReference type="PANTHER" id="PTHR47174:SF3">
    <property type="entry name" value="BRIDGING INTEGRATOR 3"/>
    <property type="match status" value="1"/>
</dbReference>
<accession>A0A1M2VJ75</accession>
<dbReference type="PRINTS" id="PR00452">
    <property type="entry name" value="SH3DOMAIN"/>
</dbReference>
<dbReference type="GO" id="GO:0051666">
    <property type="term" value="P:actin cortical patch localization"/>
    <property type="evidence" value="ECO:0007669"/>
    <property type="project" value="InterPro"/>
</dbReference>
<dbReference type="EMBL" id="MNAD01001155">
    <property type="protein sequence ID" value="OJT07616.1"/>
    <property type="molecule type" value="Genomic_DNA"/>
</dbReference>
<dbReference type="GO" id="GO:0015629">
    <property type="term" value="C:actin cytoskeleton"/>
    <property type="evidence" value="ECO:0007669"/>
    <property type="project" value="TreeGrafter"/>
</dbReference>
<evidence type="ECO:0000256" key="5">
    <source>
        <dbReference type="SAM" id="MobiDB-lite"/>
    </source>
</evidence>
<organism evidence="7 8">
    <name type="scientific">Trametes pubescens</name>
    <name type="common">White-rot fungus</name>
    <dbReference type="NCBI Taxonomy" id="154538"/>
    <lineage>
        <taxon>Eukaryota</taxon>
        <taxon>Fungi</taxon>
        <taxon>Dikarya</taxon>
        <taxon>Basidiomycota</taxon>
        <taxon>Agaricomycotina</taxon>
        <taxon>Agaricomycetes</taxon>
        <taxon>Polyporales</taxon>
        <taxon>Polyporaceae</taxon>
        <taxon>Trametes</taxon>
    </lineage>
</organism>
<dbReference type="AlphaFoldDB" id="A0A1M2VJ75"/>
<keyword evidence="3" id="KW-0963">Cytoplasm</keyword>
<evidence type="ECO:0000259" key="6">
    <source>
        <dbReference type="PROSITE" id="PS50002"/>
    </source>
</evidence>
<dbReference type="OMA" id="AEVLYDY"/>
<proteinExistence type="predicted"/>
<dbReference type="SMART" id="SM00326">
    <property type="entry name" value="SH3"/>
    <property type="match status" value="1"/>
</dbReference>
<evidence type="ECO:0000256" key="1">
    <source>
        <dbReference type="ARBA" id="ARBA00004496"/>
    </source>
</evidence>
<evidence type="ECO:0000313" key="8">
    <source>
        <dbReference type="Proteomes" id="UP000184267"/>
    </source>
</evidence>
<sequence>MVFARLAPSDKDAFFALLDEYFASRPDLFNGSGSGESSNSTSGMNGVPAGPAGRAQNAAASAVSSAFSQAANRSADANGWKRPNAAATAEIGNSVGRVAAAAAALKLNPGEQTPSGNGGFPRPPARRMNTGSSNEEPPPPEHAKLTPTRKFGDVDMSSGKNMFNSLRNSTAAKHAAPAQVAPPTPPAFQRKNDFAPPPRRVPSTGSSRSSVVSNSALPPPVPRRTQEPEPEESGEWAEAMYDYHSEDPGDLDLQEGVRVLILEKTSDDWWTGEIDGQRGLVPAAYVKLL</sequence>
<feature type="compositionally biased region" description="Low complexity" evidence="5">
    <location>
        <begin position="201"/>
        <end position="215"/>
    </location>
</feature>
<dbReference type="SUPFAM" id="SSF50044">
    <property type="entry name" value="SH3-domain"/>
    <property type="match status" value="1"/>
</dbReference>
<dbReference type="InterPro" id="IPR001452">
    <property type="entry name" value="SH3_domain"/>
</dbReference>
<feature type="domain" description="SH3" evidence="6">
    <location>
        <begin position="232"/>
        <end position="289"/>
    </location>
</feature>
<evidence type="ECO:0000313" key="7">
    <source>
        <dbReference type="EMBL" id="OJT07616.1"/>
    </source>
</evidence>
<dbReference type="CDD" id="cd00174">
    <property type="entry name" value="SH3"/>
    <property type="match status" value="1"/>
</dbReference>
<protein>
    <submittedName>
        <fullName evidence="7">Myosin IC heavy chain</fullName>
    </submittedName>
</protein>
<feature type="region of interest" description="Disordered" evidence="5">
    <location>
        <begin position="28"/>
        <end position="63"/>
    </location>
</feature>
<dbReference type="Proteomes" id="UP000184267">
    <property type="component" value="Unassembled WGS sequence"/>
</dbReference>
<dbReference type="STRING" id="154538.A0A1M2VJ75"/>
<dbReference type="PANTHER" id="PTHR47174">
    <property type="entry name" value="BRIDGING INTEGRATOR 3"/>
    <property type="match status" value="1"/>
</dbReference>
<dbReference type="Pfam" id="PF00018">
    <property type="entry name" value="SH3_1"/>
    <property type="match status" value="1"/>
</dbReference>
<feature type="region of interest" description="Disordered" evidence="5">
    <location>
        <begin position="107"/>
        <end position="250"/>
    </location>
</feature>
<name>A0A1M2VJ75_TRAPU</name>
<gene>
    <name evidence="7" type="ORF">TRAPUB_1522</name>
</gene>
<evidence type="ECO:0000256" key="3">
    <source>
        <dbReference type="ARBA" id="ARBA00022490"/>
    </source>
</evidence>
<comment type="caution">
    <text evidence="7">The sequence shown here is derived from an EMBL/GenBank/DDBJ whole genome shotgun (WGS) entry which is preliminary data.</text>
</comment>
<dbReference type="InterPro" id="IPR036028">
    <property type="entry name" value="SH3-like_dom_sf"/>
</dbReference>
<feature type="compositionally biased region" description="Polar residues" evidence="5">
    <location>
        <begin position="158"/>
        <end position="170"/>
    </location>
</feature>
<dbReference type="GO" id="GO:0005737">
    <property type="term" value="C:cytoplasm"/>
    <property type="evidence" value="ECO:0007669"/>
    <property type="project" value="UniProtKB-SubCell"/>
</dbReference>
<keyword evidence="8" id="KW-1185">Reference proteome</keyword>
<dbReference type="OrthoDB" id="10255128at2759"/>
<dbReference type="GO" id="GO:0006897">
    <property type="term" value="P:endocytosis"/>
    <property type="evidence" value="ECO:0007669"/>
    <property type="project" value="InterPro"/>
</dbReference>
<feature type="compositionally biased region" description="Low complexity" evidence="5">
    <location>
        <begin position="35"/>
        <end position="63"/>
    </location>
</feature>
<dbReference type="PROSITE" id="PS50002">
    <property type="entry name" value="SH3"/>
    <property type="match status" value="1"/>
</dbReference>
<evidence type="ECO:0000256" key="2">
    <source>
        <dbReference type="ARBA" id="ARBA00022443"/>
    </source>
</evidence>
<evidence type="ECO:0000256" key="4">
    <source>
        <dbReference type="PROSITE-ProRule" id="PRU00192"/>
    </source>
</evidence>